<sequence length="91" mass="10578">MPDHSSHTKERSRINRAVGQLQGIKRMIEQEQYCVDILSQLRAVRNAIKSIELSVLETHIIECIADASCCQDESLRVERIHEIMELLKKYE</sequence>
<gene>
    <name evidence="2" type="ORF">LFA_pA0022</name>
</gene>
<reference evidence="3" key="1">
    <citation type="submission" date="2014-09" db="EMBL/GenBank/DDBJ databases">
        <authorList>
            <person name="Gomez-Valero L."/>
        </authorList>
    </citation>
    <scope>NUCLEOTIDE SEQUENCE [LARGE SCALE GENOMIC DNA]</scope>
    <source>
        <strain evidence="3">ATCC700992</strain>
        <plasmid evidence="3">LLAP10_pA</plasmid>
    </source>
</reference>
<dbReference type="PANTHER" id="PTHR33677">
    <property type="entry name" value="TRANSCRIPTIONAL REPRESSOR FRMR-RELATED"/>
    <property type="match status" value="1"/>
</dbReference>
<dbReference type="InterPro" id="IPR038390">
    <property type="entry name" value="Metal_Tscrpt_repr_sf"/>
</dbReference>
<accession>A0A098GCB8</accession>
<dbReference type="Pfam" id="PF02583">
    <property type="entry name" value="Trns_repr_metal"/>
    <property type="match status" value="1"/>
</dbReference>
<dbReference type="KEGG" id="lfa:LFA_pA0022"/>
<dbReference type="GO" id="GO:0046872">
    <property type="term" value="F:metal ion binding"/>
    <property type="evidence" value="ECO:0007669"/>
    <property type="project" value="InterPro"/>
</dbReference>
<dbReference type="HOGENOM" id="CLU_130332_2_3_6"/>
<dbReference type="RefSeq" id="WP_045097751.1">
    <property type="nucleotide sequence ID" value="NZ_LN614828.1"/>
</dbReference>
<dbReference type="GO" id="GO:0003677">
    <property type="term" value="F:DNA binding"/>
    <property type="evidence" value="ECO:0007669"/>
    <property type="project" value="InterPro"/>
</dbReference>
<geneLocation type="plasmid" evidence="3">
    <name>LLAP10_pA</name>
</geneLocation>
<dbReference type="OrthoDB" id="9806052at2"/>
<dbReference type="GO" id="GO:0045892">
    <property type="term" value="P:negative regulation of DNA-templated transcription"/>
    <property type="evidence" value="ECO:0007669"/>
    <property type="project" value="UniProtKB-ARBA"/>
</dbReference>
<evidence type="ECO:0000313" key="2">
    <source>
        <dbReference type="EMBL" id="CEG59131.1"/>
    </source>
</evidence>
<comment type="similarity">
    <text evidence="1">Belongs to the FrmR/RcnR family.</text>
</comment>
<proteinExistence type="inferred from homology"/>
<dbReference type="Proteomes" id="UP000032430">
    <property type="component" value="Plasmid II"/>
</dbReference>
<dbReference type="Gene3D" id="1.20.58.1000">
    <property type="entry name" value="Metal-sensitive repressor, helix protomer"/>
    <property type="match status" value="1"/>
</dbReference>
<keyword evidence="3" id="KW-1185">Reference proteome</keyword>
<dbReference type="AlphaFoldDB" id="A0A098GCB8"/>
<dbReference type="EMBL" id="LN614828">
    <property type="protein sequence ID" value="CEG59131.1"/>
    <property type="molecule type" value="Genomic_DNA"/>
</dbReference>
<evidence type="ECO:0000256" key="1">
    <source>
        <dbReference type="ARBA" id="ARBA00005260"/>
    </source>
</evidence>
<keyword evidence="2" id="KW-0614">Plasmid</keyword>
<dbReference type="CDD" id="cd10148">
    <property type="entry name" value="CsoR-like_DUF156"/>
    <property type="match status" value="1"/>
</dbReference>
<protein>
    <recommendedName>
        <fullName evidence="4">Copper-sensing transcriptional repressor CsoR</fullName>
    </recommendedName>
</protein>
<dbReference type="InterPro" id="IPR003735">
    <property type="entry name" value="Metal_Tscrpt_repr"/>
</dbReference>
<evidence type="ECO:0000313" key="3">
    <source>
        <dbReference type="Proteomes" id="UP000032430"/>
    </source>
</evidence>
<evidence type="ECO:0008006" key="4">
    <source>
        <dbReference type="Google" id="ProtNLM"/>
    </source>
</evidence>
<name>A0A098GCB8_9GAMM</name>
<organism evidence="2 3">
    <name type="scientific">Legionella fallonii LLAP-10</name>
    <dbReference type="NCBI Taxonomy" id="1212491"/>
    <lineage>
        <taxon>Bacteria</taxon>
        <taxon>Pseudomonadati</taxon>
        <taxon>Pseudomonadota</taxon>
        <taxon>Gammaproteobacteria</taxon>
        <taxon>Legionellales</taxon>
        <taxon>Legionellaceae</taxon>
        <taxon>Legionella</taxon>
    </lineage>
</organism>